<protein>
    <submittedName>
        <fullName evidence="1">Uncharacterized protein</fullName>
    </submittedName>
</protein>
<organism evidence="1">
    <name type="scientific">marine sediment metagenome</name>
    <dbReference type="NCBI Taxonomy" id="412755"/>
    <lineage>
        <taxon>unclassified sequences</taxon>
        <taxon>metagenomes</taxon>
        <taxon>ecological metagenomes</taxon>
    </lineage>
</organism>
<sequence length="72" mass="8320">DNTLFKLIRQHGLTREFPLIISTLKAFSQGKIKITKDKKVVDAEGNSIKGYNMTDEINELVKGEFDRELYLF</sequence>
<evidence type="ECO:0000313" key="1">
    <source>
        <dbReference type="EMBL" id="GAI03711.1"/>
    </source>
</evidence>
<comment type="caution">
    <text evidence="1">The sequence shown here is derived from an EMBL/GenBank/DDBJ whole genome shotgun (WGS) entry which is preliminary data.</text>
</comment>
<feature type="non-terminal residue" evidence="1">
    <location>
        <position position="1"/>
    </location>
</feature>
<dbReference type="EMBL" id="BARV01007105">
    <property type="protein sequence ID" value="GAI03711.1"/>
    <property type="molecule type" value="Genomic_DNA"/>
</dbReference>
<accession>X1LCX6</accession>
<gene>
    <name evidence="1" type="ORF">S06H3_14528</name>
</gene>
<name>X1LCX6_9ZZZZ</name>
<reference evidence="1" key="1">
    <citation type="journal article" date="2014" name="Front. Microbiol.">
        <title>High frequency of phylogenetically diverse reductive dehalogenase-homologous genes in deep subseafloor sedimentary metagenomes.</title>
        <authorList>
            <person name="Kawai M."/>
            <person name="Futagami T."/>
            <person name="Toyoda A."/>
            <person name="Takaki Y."/>
            <person name="Nishi S."/>
            <person name="Hori S."/>
            <person name="Arai W."/>
            <person name="Tsubouchi T."/>
            <person name="Morono Y."/>
            <person name="Uchiyama I."/>
            <person name="Ito T."/>
            <person name="Fujiyama A."/>
            <person name="Inagaki F."/>
            <person name="Takami H."/>
        </authorList>
    </citation>
    <scope>NUCLEOTIDE SEQUENCE</scope>
    <source>
        <strain evidence="1">Expedition CK06-06</strain>
    </source>
</reference>
<proteinExistence type="predicted"/>
<dbReference type="AlphaFoldDB" id="X1LCX6"/>